<comment type="similarity">
    <text evidence="2 8">Belongs to the auxin efflux carrier (TC 2.A.69.1) family.</text>
</comment>
<keyword evidence="7 8" id="KW-0927">Auxin signaling pathway</keyword>
<keyword evidence="6 8" id="KW-0472">Membrane</keyword>
<dbReference type="EMBL" id="SWLB01000014">
    <property type="protein sequence ID" value="KAF3329312.1"/>
    <property type="molecule type" value="Genomic_DNA"/>
</dbReference>
<dbReference type="NCBIfam" id="TIGR00946">
    <property type="entry name" value="2a69"/>
    <property type="match status" value="1"/>
</dbReference>
<dbReference type="InterPro" id="IPR004776">
    <property type="entry name" value="Mem_transp_PIN-like"/>
</dbReference>
<dbReference type="OrthoDB" id="1373506at2759"/>
<evidence type="ECO:0000256" key="8">
    <source>
        <dbReference type="RuleBase" id="RU362108"/>
    </source>
</evidence>
<feature type="transmembrane region" description="Helical" evidence="8">
    <location>
        <begin position="475"/>
        <end position="494"/>
    </location>
</feature>
<evidence type="ECO:0000313" key="10">
    <source>
        <dbReference type="Proteomes" id="UP000623129"/>
    </source>
</evidence>
<accession>A0A833QZ41</accession>
<feature type="transmembrane region" description="Helical" evidence="8">
    <location>
        <begin position="134"/>
        <end position="155"/>
    </location>
</feature>
<evidence type="ECO:0000256" key="5">
    <source>
        <dbReference type="ARBA" id="ARBA00022989"/>
    </source>
</evidence>
<dbReference type="GO" id="GO:0009926">
    <property type="term" value="P:auxin polar transport"/>
    <property type="evidence" value="ECO:0007669"/>
    <property type="project" value="TreeGrafter"/>
</dbReference>
<proteinExistence type="inferred from homology"/>
<feature type="transmembrane region" description="Helical" evidence="8">
    <location>
        <begin position="6"/>
        <end position="26"/>
    </location>
</feature>
<comment type="caution">
    <text evidence="9">The sequence shown here is derived from an EMBL/GenBank/DDBJ whole genome shotgun (WGS) entry which is preliminary data.</text>
</comment>
<reference evidence="9" key="1">
    <citation type="submission" date="2020-01" db="EMBL/GenBank/DDBJ databases">
        <title>Genome sequence of Kobresia littledalei, the first chromosome-level genome in the family Cyperaceae.</title>
        <authorList>
            <person name="Qu G."/>
        </authorList>
    </citation>
    <scope>NUCLEOTIDE SEQUENCE</scope>
    <source>
        <strain evidence="9">C.B.Clarke</strain>
        <tissue evidence="9">Leaf</tissue>
    </source>
</reference>
<dbReference type="PANTHER" id="PTHR31752:SF56">
    <property type="entry name" value="AUXIN EFFLUX CARRIER COMPONENT 6"/>
    <property type="match status" value="1"/>
</dbReference>
<feature type="transmembrane region" description="Helical" evidence="8">
    <location>
        <begin position="104"/>
        <end position="128"/>
    </location>
</feature>
<feature type="transmembrane region" description="Helical" evidence="8">
    <location>
        <begin position="384"/>
        <end position="403"/>
    </location>
</feature>
<comment type="function">
    <text evidence="8">May act as a component of the auxin efflux carrier.</text>
</comment>
<organism evidence="9 10">
    <name type="scientific">Carex littledalei</name>
    <dbReference type="NCBI Taxonomy" id="544730"/>
    <lineage>
        <taxon>Eukaryota</taxon>
        <taxon>Viridiplantae</taxon>
        <taxon>Streptophyta</taxon>
        <taxon>Embryophyta</taxon>
        <taxon>Tracheophyta</taxon>
        <taxon>Spermatophyta</taxon>
        <taxon>Magnoliopsida</taxon>
        <taxon>Liliopsida</taxon>
        <taxon>Poales</taxon>
        <taxon>Cyperaceae</taxon>
        <taxon>Cyperoideae</taxon>
        <taxon>Cariceae</taxon>
        <taxon>Carex</taxon>
        <taxon>Carex subgen. Euthyceras</taxon>
    </lineage>
</organism>
<dbReference type="Proteomes" id="UP000623129">
    <property type="component" value="Unassembled WGS sequence"/>
</dbReference>
<comment type="subcellular location">
    <subcellularLocation>
        <location evidence="1 8">Membrane</location>
        <topology evidence="1 8">Multi-pass membrane protein</topology>
    </subcellularLocation>
</comment>
<feature type="transmembrane region" description="Helical" evidence="8">
    <location>
        <begin position="415"/>
        <end position="438"/>
    </location>
</feature>
<evidence type="ECO:0000256" key="6">
    <source>
        <dbReference type="ARBA" id="ARBA00023136"/>
    </source>
</evidence>
<dbReference type="InterPro" id="IPR014024">
    <property type="entry name" value="Auxin_eff_plant"/>
</dbReference>
<dbReference type="PANTHER" id="PTHR31752">
    <property type="entry name" value="AUXIN EFFLUX CARRIER COMPONENT 1B-RELATED"/>
    <property type="match status" value="1"/>
</dbReference>
<evidence type="ECO:0000256" key="1">
    <source>
        <dbReference type="ARBA" id="ARBA00004141"/>
    </source>
</evidence>
<feature type="transmembrane region" description="Helical" evidence="8">
    <location>
        <begin position="33"/>
        <end position="59"/>
    </location>
</feature>
<dbReference type="GO" id="GO:0010329">
    <property type="term" value="F:auxin efflux transmembrane transporter activity"/>
    <property type="evidence" value="ECO:0007669"/>
    <property type="project" value="TreeGrafter"/>
</dbReference>
<evidence type="ECO:0000256" key="2">
    <source>
        <dbReference type="ARBA" id="ARBA00009177"/>
    </source>
</evidence>
<name>A0A833QZ41_9POAL</name>
<evidence type="ECO:0000313" key="9">
    <source>
        <dbReference type="EMBL" id="KAF3329312.1"/>
    </source>
</evidence>
<keyword evidence="10" id="KW-1185">Reference proteome</keyword>
<keyword evidence="3 8" id="KW-0813">Transport</keyword>
<dbReference type="GO" id="GO:0009734">
    <property type="term" value="P:auxin-activated signaling pathway"/>
    <property type="evidence" value="ECO:0007669"/>
    <property type="project" value="UniProtKB-UniRule"/>
</dbReference>
<dbReference type="GO" id="GO:0005783">
    <property type="term" value="C:endoplasmic reticulum"/>
    <property type="evidence" value="ECO:0007669"/>
    <property type="project" value="TreeGrafter"/>
</dbReference>
<gene>
    <name evidence="9" type="ORF">FCM35_KLT04643</name>
</gene>
<dbReference type="InterPro" id="IPR051107">
    <property type="entry name" value="Auxin_Efflux_Carrier"/>
</dbReference>
<evidence type="ECO:0000256" key="4">
    <source>
        <dbReference type="ARBA" id="ARBA00022692"/>
    </source>
</evidence>
<evidence type="ECO:0000256" key="7">
    <source>
        <dbReference type="ARBA" id="ARBA00023294"/>
    </source>
</evidence>
<comment type="caution">
    <text evidence="8">Lacks conserved residue(s) required for the propagation of feature annotation.</text>
</comment>
<feature type="transmembrane region" description="Helical" evidence="8">
    <location>
        <begin position="71"/>
        <end position="92"/>
    </location>
</feature>
<keyword evidence="5 8" id="KW-1133">Transmembrane helix</keyword>
<keyword evidence="4 8" id="KW-0812">Transmembrane</keyword>
<evidence type="ECO:0000256" key="3">
    <source>
        <dbReference type="ARBA" id="ARBA00022448"/>
    </source>
</evidence>
<dbReference type="GO" id="GO:0005886">
    <property type="term" value="C:plasma membrane"/>
    <property type="evidence" value="ECO:0007669"/>
    <property type="project" value="TreeGrafter"/>
</dbReference>
<dbReference type="AlphaFoldDB" id="A0A833QZ41"/>
<protein>
    <recommendedName>
        <fullName evidence="8">Auxin efflux carrier component</fullName>
    </recommendedName>
</protein>
<feature type="transmembrane region" description="Helical" evidence="8">
    <location>
        <begin position="355"/>
        <end position="372"/>
    </location>
</feature>
<dbReference type="Pfam" id="PF03547">
    <property type="entry name" value="Mem_trans"/>
    <property type="match status" value="1"/>
</dbReference>
<sequence length="497" mass="54501">MITLQDLYTVLCATTPLYFAMLAAYFSVKKWKLFTLVQCTGISRFVSAFAVPVLSFHFISQNDPFRMDFRFILADTLSKILVLFMLSVFGSFCGSYGNTRLDWVITIFSVATLPNTLVMGIPLIHAMYGEFTEGLMVQLVVLQCIVWYTLLLFLFEYRAATLLIREQFPGATAAQIATIHVDSDIISLHGCNPIYAESETDPNGWVHMRIRKSTSPSACSSGLTSSSRGMTPRISNISGAEIYSVQPTPRASNFTEGDIGGTMWGRPDGVSKMVLVGPPSPAVAAGVEVVWENCESDREGRGGKDVGGEKELSFRSTSRFLKDKDYEEEMPRALVMLRLILVVVGRKLSRNPNTYSSIIGLLWSLISFRWGISMPDIVKNSVKIIADAGLGMAMFSLGLFMGLQPRIIACGTKMAVMTMAIKFLGGPLIMTGASLAVGLRGVKLYTAIVQAALPQGIVPFVFAREYDLHPDILSTGVIFGMLVSLPVTLLYYILLGL</sequence>